<dbReference type="EMBL" id="CP119934">
    <property type="protein sequence ID" value="WFD01782.1"/>
    <property type="molecule type" value="Genomic_DNA"/>
</dbReference>
<dbReference type="InterPro" id="IPR027417">
    <property type="entry name" value="P-loop_NTPase"/>
</dbReference>
<sequence>MDETEEQAPNEPKPKRARTGAEQGTLAAIARREQPALVTGTELKPYQMDGLIWLSSLYENGLNGILADEMGLG</sequence>
<dbReference type="Gene3D" id="3.40.50.10810">
    <property type="entry name" value="Tandem AAA-ATPase domain"/>
    <property type="match status" value="1"/>
</dbReference>
<evidence type="ECO:0000256" key="3">
    <source>
        <dbReference type="SAM" id="MobiDB-lite"/>
    </source>
</evidence>
<organism evidence="5 6">
    <name type="scientific">Malassezia obtusa</name>
    <dbReference type="NCBI Taxonomy" id="76774"/>
    <lineage>
        <taxon>Eukaryota</taxon>
        <taxon>Fungi</taxon>
        <taxon>Dikarya</taxon>
        <taxon>Basidiomycota</taxon>
        <taxon>Ustilaginomycotina</taxon>
        <taxon>Malasseziomycetes</taxon>
        <taxon>Malasseziales</taxon>
        <taxon>Malasseziaceae</taxon>
        <taxon>Malassezia</taxon>
    </lineage>
</organism>
<evidence type="ECO:0000313" key="6">
    <source>
        <dbReference type="Proteomes" id="UP001214603"/>
    </source>
</evidence>
<feature type="region of interest" description="Disordered" evidence="3">
    <location>
        <begin position="1"/>
        <end position="26"/>
    </location>
</feature>
<reference evidence="5" key="1">
    <citation type="submission" date="2023-03" db="EMBL/GenBank/DDBJ databases">
        <title>Mating type loci evolution in Malassezia.</title>
        <authorList>
            <person name="Coelho M.A."/>
        </authorList>
    </citation>
    <scope>NUCLEOTIDE SEQUENCE</scope>
    <source>
        <strain evidence="5">CBS 7876</strain>
    </source>
</reference>
<feature type="domain" description="SNF2 N-terminal" evidence="4">
    <location>
        <begin position="46"/>
        <end position="73"/>
    </location>
</feature>
<accession>A0AAF0E1D2</accession>
<dbReference type="InterPro" id="IPR038718">
    <property type="entry name" value="SNF2-like_sf"/>
</dbReference>
<dbReference type="GO" id="GO:0005524">
    <property type="term" value="F:ATP binding"/>
    <property type="evidence" value="ECO:0007669"/>
    <property type="project" value="InterPro"/>
</dbReference>
<protein>
    <submittedName>
        <fullName evidence="5">ATPase</fullName>
    </submittedName>
</protein>
<name>A0AAF0E1D2_9BASI</name>
<dbReference type="Pfam" id="PF00176">
    <property type="entry name" value="SNF2-rel_dom"/>
    <property type="match status" value="1"/>
</dbReference>
<dbReference type="InterPro" id="IPR000330">
    <property type="entry name" value="SNF2_N"/>
</dbReference>
<keyword evidence="1" id="KW-0547">Nucleotide-binding</keyword>
<keyword evidence="2" id="KW-0067">ATP-binding</keyword>
<dbReference type="PANTHER" id="PTHR10799">
    <property type="entry name" value="SNF2/RAD54 HELICASE FAMILY"/>
    <property type="match status" value="1"/>
</dbReference>
<keyword evidence="6" id="KW-1185">Reference proteome</keyword>
<proteinExistence type="predicted"/>
<evidence type="ECO:0000256" key="1">
    <source>
        <dbReference type="ARBA" id="ARBA00022741"/>
    </source>
</evidence>
<evidence type="ECO:0000256" key="2">
    <source>
        <dbReference type="ARBA" id="ARBA00022840"/>
    </source>
</evidence>
<evidence type="ECO:0000313" key="5">
    <source>
        <dbReference type="EMBL" id="WFD01782.1"/>
    </source>
</evidence>
<dbReference type="AlphaFoldDB" id="A0AAF0E1D2"/>
<dbReference type="Proteomes" id="UP001214603">
    <property type="component" value="Chromosome 1"/>
</dbReference>
<gene>
    <name evidence="5" type="primary">IRC5_1</name>
    <name evidence="5" type="ORF">MOBT1_000458</name>
</gene>
<evidence type="ECO:0000259" key="4">
    <source>
        <dbReference type="Pfam" id="PF00176"/>
    </source>
</evidence>
<dbReference type="SUPFAM" id="SSF52540">
    <property type="entry name" value="P-loop containing nucleoside triphosphate hydrolases"/>
    <property type="match status" value="1"/>
</dbReference>